<feature type="region of interest" description="Disordered" evidence="1">
    <location>
        <begin position="70"/>
        <end position="95"/>
    </location>
</feature>
<proteinExistence type="predicted"/>
<gene>
    <name evidence="2" type="ORF">CCMP2556_LOCUS41300</name>
</gene>
<accession>A0ABP0QAL5</accession>
<evidence type="ECO:0000313" key="3">
    <source>
        <dbReference type="Proteomes" id="UP001642484"/>
    </source>
</evidence>
<feature type="region of interest" description="Disordered" evidence="1">
    <location>
        <begin position="1"/>
        <end position="38"/>
    </location>
</feature>
<dbReference type="Proteomes" id="UP001642484">
    <property type="component" value="Unassembled WGS sequence"/>
</dbReference>
<organism evidence="2 3">
    <name type="scientific">Durusdinium trenchii</name>
    <dbReference type="NCBI Taxonomy" id="1381693"/>
    <lineage>
        <taxon>Eukaryota</taxon>
        <taxon>Sar</taxon>
        <taxon>Alveolata</taxon>
        <taxon>Dinophyceae</taxon>
        <taxon>Suessiales</taxon>
        <taxon>Symbiodiniaceae</taxon>
        <taxon>Durusdinium</taxon>
    </lineage>
</organism>
<keyword evidence="3" id="KW-1185">Reference proteome</keyword>
<comment type="caution">
    <text evidence="2">The sequence shown here is derived from an EMBL/GenBank/DDBJ whole genome shotgun (WGS) entry which is preliminary data.</text>
</comment>
<evidence type="ECO:0000256" key="1">
    <source>
        <dbReference type="SAM" id="MobiDB-lite"/>
    </source>
</evidence>
<sequence>MARQLIGPDVVVPPLPPSSNFRQSERNVDQQGDKQVEKPKAMEILRTEKEEACCLEAEMTAVRPGRRRCVGWRGTQPDGPASVNPKGEKGPPEIHPLVFDWKRVPKGERLGCETTTRRMDADHVVFFDSEPDLEPERGQQILRVIFIHFAGINTPAGAKALMCCPNVQHLYMVALTRQQASGYVKEMVKYLQLNEKSLRMVHFQDQIVKGSDL</sequence>
<protein>
    <submittedName>
        <fullName evidence="2">Uncharacterized protein</fullName>
    </submittedName>
</protein>
<dbReference type="EMBL" id="CAXAMN010024250">
    <property type="protein sequence ID" value="CAK9084999.1"/>
    <property type="molecule type" value="Genomic_DNA"/>
</dbReference>
<name>A0ABP0QAL5_9DINO</name>
<feature type="compositionally biased region" description="Basic and acidic residues" evidence="1">
    <location>
        <begin position="23"/>
        <end position="38"/>
    </location>
</feature>
<reference evidence="2 3" key="1">
    <citation type="submission" date="2024-02" db="EMBL/GenBank/DDBJ databases">
        <authorList>
            <person name="Chen Y."/>
            <person name="Shah S."/>
            <person name="Dougan E. K."/>
            <person name="Thang M."/>
            <person name="Chan C."/>
        </authorList>
    </citation>
    <scope>NUCLEOTIDE SEQUENCE [LARGE SCALE GENOMIC DNA]</scope>
</reference>
<evidence type="ECO:0000313" key="2">
    <source>
        <dbReference type="EMBL" id="CAK9084999.1"/>
    </source>
</evidence>